<accession>A0A380FAA0</accession>
<name>A0A380FAA0_STAGA</name>
<organism evidence="1 2">
    <name type="scientific">Staphylococcus gallinarum</name>
    <dbReference type="NCBI Taxonomy" id="1293"/>
    <lineage>
        <taxon>Bacteria</taxon>
        <taxon>Bacillati</taxon>
        <taxon>Bacillota</taxon>
        <taxon>Bacilli</taxon>
        <taxon>Bacillales</taxon>
        <taxon>Staphylococcaceae</taxon>
        <taxon>Staphylococcus</taxon>
    </lineage>
</organism>
<dbReference type="Proteomes" id="UP000255277">
    <property type="component" value="Unassembled WGS sequence"/>
</dbReference>
<dbReference type="AlphaFoldDB" id="A0A380FAA0"/>
<dbReference type="EMBL" id="UHDK01000001">
    <property type="protein sequence ID" value="SUM31142.1"/>
    <property type="molecule type" value="Genomic_DNA"/>
</dbReference>
<evidence type="ECO:0000313" key="1">
    <source>
        <dbReference type="EMBL" id="SUM31142.1"/>
    </source>
</evidence>
<dbReference type="SUPFAM" id="SSF51658">
    <property type="entry name" value="Xylose isomerase-like"/>
    <property type="match status" value="1"/>
</dbReference>
<protein>
    <submittedName>
        <fullName evidence="1">Sugar phosphate isomerase/epimerase family protein</fullName>
    </submittedName>
</protein>
<keyword evidence="1" id="KW-0413">Isomerase</keyword>
<reference evidence="1 2" key="1">
    <citation type="submission" date="2018-06" db="EMBL/GenBank/DDBJ databases">
        <authorList>
            <consortium name="Pathogen Informatics"/>
            <person name="Doyle S."/>
        </authorList>
    </citation>
    <scope>NUCLEOTIDE SEQUENCE [LARGE SCALE GENOMIC DNA]</scope>
    <source>
        <strain evidence="1 2">NCTC12195</strain>
    </source>
</reference>
<evidence type="ECO:0000313" key="2">
    <source>
        <dbReference type="Proteomes" id="UP000255277"/>
    </source>
</evidence>
<dbReference type="Gene3D" id="3.20.20.150">
    <property type="entry name" value="Divalent-metal-dependent TIM barrel enzymes"/>
    <property type="match status" value="1"/>
</dbReference>
<sequence>MNVKHRAWNYVAVGYGQDLQWWKTFFSVVRMVGYEGFVSLEMEDLTMSPEAGVDASIAALKQVLV</sequence>
<dbReference type="InterPro" id="IPR036237">
    <property type="entry name" value="Xyl_isomerase-like_sf"/>
</dbReference>
<dbReference type="GO" id="GO:0016853">
    <property type="term" value="F:isomerase activity"/>
    <property type="evidence" value="ECO:0007669"/>
    <property type="project" value="UniProtKB-KW"/>
</dbReference>
<gene>
    <name evidence="1" type="ORF">NCTC12195_00548</name>
</gene>
<proteinExistence type="predicted"/>